<dbReference type="RefSeq" id="WP_109620033.1">
    <property type="nucleotide sequence ID" value="NZ_QGDO01000004.1"/>
</dbReference>
<organism evidence="2 3">
    <name type="scientific">Sediminitomix flava</name>
    <dbReference type="NCBI Taxonomy" id="379075"/>
    <lineage>
        <taxon>Bacteria</taxon>
        <taxon>Pseudomonadati</taxon>
        <taxon>Bacteroidota</taxon>
        <taxon>Cytophagia</taxon>
        <taxon>Cytophagales</taxon>
        <taxon>Flammeovirgaceae</taxon>
        <taxon>Sediminitomix</taxon>
    </lineage>
</organism>
<evidence type="ECO:0000313" key="3">
    <source>
        <dbReference type="Proteomes" id="UP000245535"/>
    </source>
</evidence>
<feature type="region of interest" description="Disordered" evidence="1">
    <location>
        <begin position="148"/>
        <end position="169"/>
    </location>
</feature>
<dbReference type="Proteomes" id="UP000245535">
    <property type="component" value="Unassembled WGS sequence"/>
</dbReference>
<sequence length="169" mass="18926">MQKQRYIVGVKAEADLQISLWSVAANKVELITEEVLAFPNYLSRSLAISQDLEAKEKETLSDNFSNFLSNRIQSFLIRNKTDIEVVSILSSNSEMLHFSLIANELRSPVVYSPNPSILSLDEFLKFMLSILVGEDAKDLIVVEPSQKEQRNFDKGQPPRGFQGLMGCGG</sequence>
<accession>A0A315Z7Y3</accession>
<dbReference type="AlphaFoldDB" id="A0A315Z7Y3"/>
<comment type="caution">
    <text evidence="2">The sequence shown here is derived from an EMBL/GenBank/DDBJ whole genome shotgun (WGS) entry which is preliminary data.</text>
</comment>
<evidence type="ECO:0000256" key="1">
    <source>
        <dbReference type="SAM" id="MobiDB-lite"/>
    </source>
</evidence>
<protein>
    <submittedName>
        <fullName evidence="2">Uncharacterized protein</fullName>
    </submittedName>
</protein>
<proteinExistence type="predicted"/>
<evidence type="ECO:0000313" key="2">
    <source>
        <dbReference type="EMBL" id="PWJ41041.1"/>
    </source>
</evidence>
<keyword evidence="3" id="KW-1185">Reference proteome</keyword>
<dbReference type="EMBL" id="QGDO01000004">
    <property type="protein sequence ID" value="PWJ41041.1"/>
    <property type="molecule type" value="Genomic_DNA"/>
</dbReference>
<name>A0A315Z7Y3_SEDFL</name>
<gene>
    <name evidence="2" type="ORF">BC781_104316</name>
</gene>
<reference evidence="2 3" key="1">
    <citation type="submission" date="2018-03" db="EMBL/GenBank/DDBJ databases">
        <title>Genomic Encyclopedia of Archaeal and Bacterial Type Strains, Phase II (KMG-II): from individual species to whole genera.</title>
        <authorList>
            <person name="Goeker M."/>
        </authorList>
    </citation>
    <scope>NUCLEOTIDE SEQUENCE [LARGE SCALE GENOMIC DNA]</scope>
    <source>
        <strain evidence="2 3">DSM 28229</strain>
    </source>
</reference>